<reference evidence="1" key="1">
    <citation type="journal article" date="2021" name="PeerJ">
        <title>Extensive microbial diversity within the chicken gut microbiome revealed by metagenomics and culture.</title>
        <authorList>
            <person name="Gilroy R."/>
            <person name="Ravi A."/>
            <person name="Getino M."/>
            <person name="Pursley I."/>
            <person name="Horton D.L."/>
            <person name="Alikhan N.F."/>
            <person name="Baker D."/>
            <person name="Gharbi K."/>
            <person name="Hall N."/>
            <person name="Watson M."/>
            <person name="Adriaenssens E.M."/>
            <person name="Foster-Nyarko E."/>
            <person name="Jarju S."/>
            <person name="Secka A."/>
            <person name="Antonio M."/>
            <person name="Oren A."/>
            <person name="Chaudhuri R.R."/>
            <person name="La Ragione R."/>
            <person name="Hildebrand F."/>
            <person name="Pallen M.J."/>
        </authorList>
    </citation>
    <scope>NUCLEOTIDE SEQUENCE</scope>
    <source>
        <strain evidence="1">ChiHjej12B11-9795</strain>
    </source>
</reference>
<dbReference type="Pfam" id="PF17170">
    <property type="entry name" value="DUF5128"/>
    <property type="match status" value="1"/>
</dbReference>
<dbReference type="AlphaFoldDB" id="A0A9D2KT03"/>
<dbReference type="PROSITE" id="PS51257">
    <property type="entry name" value="PROKAR_LIPOPROTEIN"/>
    <property type="match status" value="1"/>
</dbReference>
<dbReference type="EMBL" id="DWZI01000002">
    <property type="protein sequence ID" value="HJA84646.1"/>
    <property type="molecule type" value="Genomic_DNA"/>
</dbReference>
<sequence>MMRYLLFTFLIVFLFGSCAEKDALSQYRPEIEAPHELEIIPEDETLVLSDLVDGYELIEPKGELLANMESILAYDSTLIVCATSVDNGLVHQFDTKGNFIRTILEKGEGPDEAVSIRTLKMQGDDLYLLVNTGLKLMRYSLKEGKVVESFSMPDEIHAICDFEVLGSGKYVFYKEHPQIQGDEYKLYVYDRTKNQIEQRWLPMHKQAWEDYLWFGQKRCLYSLKGRYYFYEVFQKGIYEIGADGLEGYISFKDNSYTIPNEELYGSSYPTVNEFSEYCQQSGYVWFHSSLFEGGHFILSSFMCHNMTLYWNVIDKRAWTSRSYTKIKDDVLLDAEMPLREYMYQKGVQEDVRYFRLPYDLLQKVMEQKEANGELDAYAKAHPDVMALYETMNEDTNDLIVVFHEKQ</sequence>
<evidence type="ECO:0000313" key="1">
    <source>
        <dbReference type="EMBL" id="HJA84646.1"/>
    </source>
</evidence>
<dbReference type="SUPFAM" id="SSF50969">
    <property type="entry name" value="YVTN repeat-like/Quinoprotein amine dehydrogenase"/>
    <property type="match status" value="1"/>
</dbReference>
<protein>
    <submittedName>
        <fullName evidence="1">6-bladed beta-propeller</fullName>
    </submittedName>
</protein>
<evidence type="ECO:0000313" key="2">
    <source>
        <dbReference type="Proteomes" id="UP000823862"/>
    </source>
</evidence>
<comment type="caution">
    <text evidence="1">The sequence shown here is derived from an EMBL/GenBank/DDBJ whole genome shotgun (WGS) entry which is preliminary data.</text>
</comment>
<reference evidence="1" key="2">
    <citation type="submission" date="2021-04" db="EMBL/GenBank/DDBJ databases">
        <authorList>
            <person name="Gilroy R."/>
        </authorList>
    </citation>
    <scope>NUCLEOTIDE SEQUENCE</scope>
    <source>
        <strain evidence="1">ChiHjej12B11-9795</strain>
    </source>
</reference>
<proteinExistence type="predicted"/>
<accession>A0A9D2KT03</accession>
<name>A0A9D2KT03_9BACE</name>
<dbReference type="Proteomes" id="UP000823862">
    <property type="component" value="Unassembled WGS sequence"/>
</dbReference>
<gene>
    <name evidence="1" type="ORF">H9950_00340</name>
</gene>
<organism evidence="1 2">
    <name type="scientific">Candidatus Bacteroides avicola</name>
    <dbReference type="NCBI Taxonomy" id="2838468"/>
    <lineage>
        <taxon>Bacteria</taxon>
        <taxon>Pseudomonadati</taxon>
        <taxon>Bacteroidota</taxon>
        <taxon>Bacteroidia</taxon>
        <taxon>Bacteroidales</taxon>
        <taxon>Bacteroidaceae</taxon>
        <taxon>Bacteroides</taxon>
    </lineage>
</organism>
<dbReference type="InterPro" id="IPR011044">
    <property type="entry name" value="Quino_amine_DH_bsu"/>
</dbReference>